<keyword evidence="3" id="KW-1185">Reference proteome</keyword>
<dbReference type="Gene3D" id="3.40.50.11320">
    <property type="match status" value="1"/>
</dbReference>
<comment type="similarity">
    <text evidence="1">Belongs to the peptidase S10 family.</text>
</comment>
<name>A0ABU6XIF1_9FABA</name>
<protein>
    <submittedName>
        <fullName evidence="2">Uncharacterized protein</fullName>
    </submittedName>
</protein>
<accession>A0ABU6XIF1</accession>
<dbReference type="SUPFAM" id="SSF53474">
    <property type="entry name" value="alpha/beta-Hydrolases"/>
    <property type="match status" value="1"/>
</dbReference>
<dbReference type="EMBL" id="JASCZI010211901">
    <property type="protein sequence ID" value="MED6197442.1"/>
    <property type="molecule type" value="Genomic_DNA"/>
</dbReference>
<comment type="caution">
    <text evidence="2">The sequence shown here is derived from an EMBL/GenBank/DDBJ whole genome shotgun (WGS) entry which is preliminary data.</text>
</comment>
<evidence type="ECO:0000313" key="3">
    <source>
        <dbReference type="Proteomes" id="UP001341840"/>
    </source>
</evidence>
<gene>
    <name evidence="2" type="ORF">PIB30_056508</name>
</gene>
<dbReference type="InterPro" id="IPR029058">
    <property type="entry name" value="AB_hydrolase_fold"/>
</dbReference>
<sequence>MLPILKKLIAGGIRIWVFSGDADGRILVTSTRLTLRKLGLNIAQDWTPWYTSRQDISDVEHLCLNSKDTSVLFSMLSQAAGEVKLQYRNVLKLSFDDDVTGKSTLPLHLLEKTPNLEKLEIHKCITTKGIFSSQLDSPNIISNNGLGNLKQLYLFDLFELNFISDLEHLILRIYC</sequence>
<reference evidence="2 3" key="1">
    <citation type="journal article" date="2023" name="Plants (Basel)">
        <title>Bridging the Gap: Combining Genomics and Transcriptomics Approaches to Understand Stylosanthes scabra, an Orphan Legume from the Brazilian Caatinga.</title>
        <authorList>
            <person name="Ferreira-Neto J.R.C."/>
            <person name="da Silva M.D."/>
            <person name="Binneck E."/>
            <person name="de Melo N.F."/>
            <person name="da Silva R.H."/>
            <person name="de Melo A.L.T.M."/>
            <person name="Pandolfi V."/>
            <person name="Bustamante F.O."/>
            <person name="Brasileiro-Vidal A.C."/>
            <person name="Benko-Iseppon A.M."/>
        </authorList>
    </citation>
    <scope>NUCLEOTIDE SEQUENCE [LARGE SCALE GENOMIC DNA]</scope>
    <source>
        <tissue evidence="2">Leaves</tissue>
    </source>
</reference>
<proteinExistence type="inferred from homology"/>
<dbReference type="Pfam" id="PF00450">
    <property type="entry name" value="Peptidase_S10"/>
    <property type="match status" value="1"/>
</dbReference>
<dbReference type="InterPro" id="IPR001563">
    <property type="entry name" value="Peptidase_S10"/>
</dbReference>
<evidence type="ECO:0000256" key="1">
    <source>
        <dbReference type="ARBA" id="ARBA00009431"/>
    </source>
</evidence>
<dbReference type="Proteomes" id="UP001341840">
    <property type="component" value="Unassembled WGS sequence"/>
</dbReference>
<evidence type="ECO:0000313" key="2">
    <source>
        <dbReference type="EMBL" id="MED6197442.1"/>
    </source>
</evidence>
<organism evidence="2 3">
    <name type="scientific">Stylosanthes scabra</name>
    <dbReference type="NCBI Taxonomy" id="79078"/>
    <lineage>
        <taxon>Eukaryota</taxon>
        <taxon>Viridiplantae</taxon>
        <taxon>Streptophyta</taxon>
        <taxon>Embryophyta</taxon>
        <taxon>Tracheophyta</taxon>
        <taxon>Spermatophyta</taxon>
        <taxon>Magnoliopsida</taxon>
        <taxon>eudicotyledons</taxon>
        <taxon>Gunneridae</taxon>
        <taxon>Pentapetalae</taxon>
        <taxon>rosids</taxon>
        <taxon>fabids</taxon>
        <taxon>Fabales</taxon>
        <taxon>Fabaceae</taxon>
        <taxon>Papilionoideae</taxon>
        <taxon>50 kb inversion clade</taxon>
        <taxon>dalbergioids sensu lato</taxon>
        <taxon>Dalbergieae</taxon>
        <taxon>Pterocarpus clade</taxon>
        <taxon>Stylosanthes</taxon>
    </lineage>
</organism>